<comment type="caution">
    <text evidence="2">The sequence shown here is derived from an EMBL/GenBank/DDBJ whole genome shotgun (WGS) entry which is preliminary data.</text>
</comment>
<feature type="domain" description="DUF4179" evidence="1">
    <location>
        <begin position="2"/>
        <end position="63"/>
    </location>
</feature>
<dbReference type="Gene3D" id="2.60.40.1630">
    <property type="entry name" value="bacillus anthracis domain"/>
    <property type="match status" value="1"/>
</dbReference>
<accession>A0ABQ1EM04</accession>
<proteinExistence type="predicted"/>
<evidence type="ECO:0000313" key="2">
    <source>
        <dbReference type="EMBL" id="GFZ77802.1"/>
    </source>
</evidence>
<evidence type="ECO:0000313" key="3">
    <source>
        <dbReference type="Proteomes" id="UP000615455"/>
    </source>
</evidence>
<name>A0ABQ1EM04_9BACL</name>
<dbReference type="Proteomes" id="UP000615455">
    <property type="component" value="Unassembled WGS sequence"/>
</dbReference>
<dbReference type="Pfam" id="PF13786">
    <property type="entry name" value="DUF4179"/>
    <property type="match status" value="1"/>
</dbReference>
<organism evidence="2 3">
    <name type="scientific">Paenibacillus marchantiophytorum</name>
    <dbReference type="NCBI Taxonomy" id="1619310"/>
    <lineage>
        <taxon>Bacteria</taxon>
        <taxon>Bacillati</taxon>
        <taxon>Bacillota</taxon>
        <taxon>Bacilli</taxon>
        <taxon>Bacillales</taxon>
        <taxon>Paenibacillaceae</taxon>
        <taxon>Paenibacillus</taxon>
    </lineage>
</organism>
<reference evidence="3" key="1">
    <citation type="journal article" date="2019" name="Int. J. Syst. Evol. Microbiol.">
        <title>The Global Catalogue of Microorganisms (GCM) 10K type strain sequencing project: providing services to taxonomists for standard genome sequencing and annotation.</title>
        <authorList>
            <consortium name="The Broad Institute Genomics Platform"/>
            <consortium name="The Broad Institute Genome Sequencing Center for Infectious Disease"/>
            <person name="Wu L."/>
            <person name="Ma J."/>
        </authorList>
    </citation>
    <scope>NUCLEOTIDE SEQUENCE [LARGE SCALE GENOMIC DNA]</scope>
    <source>
        <strain evidence="3">CGMCC 1.15043</strain>
    </source>
</reference>
<protein>
    <recommendedName>
        <fullName evidence="1">DUF4179 domain-containing protein</fullName>
    </recommendedName>
</protein>
<sequence>MAVAFKQIPVLGQIYSLWGEKNGDPGVQQAKDFITNVNQSVTHGNVTMNIPTLLFDRTRILMNITTPGNRLASEPNSLHSDANKGAIDKSSWGFRTVGRQRYGQEVHL</sequence>
<evidence type="ECO:0000259" key="1">
    <source>
        <dbReference type="Pfam" id="PF13786"/>
    </source>
</evidence>
<gene>
    <name evidence="2" type="ORF">GCM10008018_24290</name>
</gene>
<keyword evidence="3" id="KW-1185">Reference proteome</keyword>
<dbReference type="InterPro" id="IPR025436">
    <property type="entry name" value="DUF4179"/>
</dbReference>
<dbReference type="EMBL" id="BMHE01000009">
    <property type="protein sequence ID" value="GFZ77802.1"/>
    <property type="molecule type" value="Genomic_DNA"/>
</dbReference>